<proteinExistence type="inferred from homology"/>
<keyword evidence="1" id="KW-0489">Methyltransferase</keyword>
<keyword evidence="1" id="KW-0698">rRNA processing</keyword>
<keyword evidence="3" id="KW-1185">Reference proteome</keyword>
<dbReference type="GO" id="GO:0003723">
    <property type="term" value="F:RNA binding"/>
    <property type="evidence" value="ECO:0007669"/>
    <property type="project" value="UniProtKB-UniRule"/>
</dbReference>
<dbReference type="InterPro" id="IPR029063">
    <property type="entry name" value="SAM-dependent_MTases_sf"/>
</dbReference>
<evidence type="ECO:0000313" key="2">
    <source>
        <dbReference type="EMBL" id="MBH0238474.1"/>
    </source>
</evidence>
<dbReference type="PANTHER" id="PTHR37426:SF1">
    <property type="entry name" value="RIBOSOMAL RNA LARGE SUBUNIT METHYLTRANSFERASE J"/>
    <property type="match status" value="1"/>
</dbReference>
<dbReference type="GO" id="GO:0036307">
    <property type="term" value="F:23S rRNA (adenine(2030)-N(6))-methyltransferase activity"/>
    <property type="evidence" value="ECO:0007669"/>
    <property type="project" value="UniProtKB-UniRule"/>
</dbReference>
<dbReference type="PANTHER" id="PTHR37426">
    <property type="entry name" value="RIBOSOMAL RNA LARGE SUBUNIT METHYLTRANSFERASE J"/>
    <property type="match status" value="1"/>
</dbReference>
<reference evidence="2" key="1">
    <citation type="submission" date="2020-12" db="EMBL/GenBank/DDBJ databases">
        <title>Methylobrevis albus sp. nov., isolated from fresh water lack sediment.</title>
        <authorList>
            <person name="Zou Q."/>
        </authorList>
    </citation>
    <scope>NUCLEOTIDE SEQUENCE</scope>
    <source>
        <strain evidence="2">L22</strain>
    </source>
</reference>
<comment type="subunit">
    <text evidence="1">Monomer.</text>
</comment>
<gene>
    <name evidence="1" type="primary">rlmJ</name>
    <name evidence="2" type="ORF">I5731_11625</name>
</gene>
<dbReference type="EC" id="2.1.1.266" evidence="1"/>
<dbReference type="AlphaFoldDB" id="A0A931I2X5"/>
<dbReference type="RefSeq" id="WP_197311539.1">
    <property type="nucleotide sequence ID" value="NZ_JADZLT010000050.1"/>
</dbReference>
<keyword evidence="1" id="KW-0694">RNA-binding</keyword>
<keyword evidence="1" id="KW-0808">Transferase</keyword>
<feature type="binding site" evidence="1">
    <location>
        <position position="18"/>
    </location>
    <ligand>
        <name>S-adenosyl-L-methionine</name>
        <dbReference type="ChEBI" id="CHEBI:59789"/>
    </ligand>
</feature>
<comment type="caution">
    <text evidence="2">The sequence shown here is derived from an EMBL/GenBank/DDBJ whole genome shotgun (WGS) entry which is preliminary data.</text>
</comment>
<dbReference type="SUPFAM" id="SSF53335">
    <property type="entry name" value="S-adenosyl-L-methionine-dependent methyltransferases"/>
    <property type="match status" value="1"/>
</dbReference>
<feature type="active site" description="Proton acceptor" evidence="1">
    <location>
        <position position="164"/>
    </location>
</feature>
<feature type="binding site" evidence="1">
    <location>
        <position position="120"/>
    </location>
    <ligand>
        <name>S-adenosyl-L-methionine</name>
        <dbReference type="ChEBI" id="CHEBI:59789"/>
    </ligand>
</feature>
<feature type="binding site" evidence="1">
    <location>
        <begin position="143"/>
        <end position="144"/>
    </location>
    <ligand>
        <name>S-adenosyl-L-methionine</name>
        <dbReference type="ChEBI" id="CHEBI:59789"/>
    </ligand>
</feature>
<keyword evidence="1" id="KW-0949">S-adenosyl-L-methionine</keyword>
<sequence length="280" mass="30238">MNYRHAFHAANFADVLKHAVLARILAHLRQKEAGFRVIDTHAGIGLYDLAGDEAGRTGEWRGGLGRVLDAALPAATSDFLAPWLAEVRAANAGPEIALYPGSPLIAAQMLRPQDTLVANELHPEDHATLAAVLGKDAKVMSLDGWTAVKSLLPPPERRGLLLIDPPFEQPGEFDRLARALTDAHRRFATGIQLLWYPLKDPQAVESFIDRVEATGIPRILRLEHWTRRVTPDGPLVAAGMLVVNPPWTLADDAKAALPGLTEALATGPGAGWRVGWVAGE</sequence>
<accession>A0A931I2X5</accession>
<organism evidence="2 3">
    <name type="scientific">Methylobrevis albus</name>
    <dbReference type="NCBI Taxonomy" id="2793297"/>
    <lineage>
        <taxon>Bacteria</taxon>
        <taxon>Pseudomonadati</taxon>
        <taxon>Pseudomonadota</taxon>
        <taxon>Alphaproteobacteria</taxon>
        <taxon>Hyphomicrobiales</taxon>
        <taxon>Pleomorphomonadaceae</taxon>
        <taxon>Methylobrevis</taxon>
    </lineage>
</organism>
<dbReference type="Pfam" id="PF04378">
    <property type="entry name" value="RsmJ"/>
    <property type="match status" value="1"/>
</dbReference>
<dbReference type="HAMAP" id="MF_00934">
    <property type="entry name" value="23SrRNA_methyltr_J"/>
    <property type="match status" value="1"/>
</dbReference>
<feature type="site" description="Interaction with substrate rRNA" evidence="1">
    <location>
        <position position="3"/>
    </location>
</feature>
<protein>
    <recommendedName>
        <fullName evidence="1">Ribosomal RNA large subunit methyltransferase J</fullName>
        <ecNumber evidence="1">2.1.1.266</ecNumber>
    </recommendedName>
    <alternativeName>
        <fullName evidence="1">23S rRNA (adenine(2030)-N6)-methyltransferase</fullName>
    </alternativeName>
    <alternativeName>
        <fullName evidence="1">23S rRNA m6A2030 methyltransferase</fullName>
    </alternativeName>
</protein>
<evidence type="ECO:0000313" key="3">
    <source>
        <dbReference type="Proteomes" id="UP000631694"/>
    </source>
</evidence>
<feature type="binding site" evidence="1">
    <location>
        <position position="164"/>
    </location>
    <ligand>
        <name>S-adenosyl-L-methionine</name>
        <dbReference type="ChEBI" id="CHEBI:59789"/>
    </ligand>
</feature>
<comment type="catalytic activity">
    <reaction evidence="1">
        <text>adenosine(2030) in 23S rRNA + S-adenosyl-L-methionine = N(6)-methyladenosine(2030) in 23S rRNA + S-adenosyl-L-homocysteine + H(+)</text>
        <dbReference type="Rhea" id="RHEA:43736"/>
        <dbReference type="Rhea" id="RHEA-COMP:10668"/>
        <dbReference type="Rhea" id="RHEA-COMP:10669"/>
        <dbReference type="ChEBI" id="CHEBI:15378"/>
        <dbReference type="ChEBI" id="CHEBI:57856"/>
        <dbReference type="ChEBI" id="CHEBI:59789"/>
        <dbReference type="ChEBI" id="CHEBI:74411"/>
        <dbReference type="ChEBI" id="CHEBI:74449"/>
        <dbReference type="EC" id="2.1.1.266"/>
    </reaction>
</comment>
<name>A0A931I2X5_9HYPH</name>
<dbReference type="InterPro" id="IPR007473">
    <property type="entry name" value="RlmJ"/>
</dbReference>
<dbReference type="GO" id="GO:0070475">
    <property type="term" value="P:rRNA base methylation"/>
    <property type="evidence" value="ECO:0007669"/>
    <property type="project" value="UniProtKB-UniRule"/>
</dbReference>
<dbReference type="Gene3D" id="3.40.50.150">
    <property type="entry name" value="Vaccinia Virus protein VP39"/>
    <property type="match status" value="1"/>
</dbReference>
<feature type="binding site" evidence="1">
    <location>
        <position position="41"/>
    </location>
    <ligand>
        <name>S-adenosyl-L-methionine</name>
        <dbReference type="ChEBI" id="CHEBI:59789"/>
    </ligand>
</feature>
<dbReference type="Proteomes" id="UP000631694">
    <property type="component" value="Unassembled WGS sequence"/>
</dbReference>
<feature type="binding site" evidence="1">
    <location>
        <position position="102"/>
    </location>
    <ligand>
        <name>S-adenosyl-L-methionine</name>
        <dbReference type="ChEBI" id="CHEBI:59789"/>
    </ligand>
</feature>
<comment type="similarity">
    <text evidence="1">Belongs to the RlmJ family.</text>
</comment>
<dbReference type="EMBL" id="JADZLT010000050">
    <property type="protein sequence ID" value="MBH0238474.1"/>
    <property type="molecule type" value="Genomic_DNA"/>
</dbReference>
<comment type="function">
    <text evidence="1">Specifically methylates the adenine in position 2030 of 23S rRNA.</text>
</comment>
<evidence type="ECO:0000256" key="1">
    <source>
        <dbReference type="HAMAP-Rule" id="MF_00934"/>
    </source>
</evidence>
<dbReference type="GO" id="GO:0005829">
    <property type="term" value="C:cytosol"/>
    <property type="evidence" value="ECO:0007669"/>
    <property type="project" value="TreeGrafter"/>
</dbReference>